<organism evidence="1 2">
    <name type="scientific">Erwinia tracheiphila</name>
    <dbReference type="NCBI Taxonomy" id="65700"/>
    <lineage>
        <taxon>Bacteria</taxon>
        <taxon>Pseudomonadati</taxon>
        <taxon>Pseudomonadota</taxon>
        <taxon>Gammaproteobacteria</taxon>
        <taxon>Enterobacterales</taxon>
        <taxon>Erwiniaceae</taxon>
        <taxon>Erwinia</taxon>
    </lineage>
</organism>
<dbReference type="AlphaFoldDB" id="A0A345CP19"/>
<evidence type="ECO:0000313" key="1">
    <source>
        <dbReference type="EMBL" id="AXF75186.1"/>
    </source>
</evidence>
<name>A0A345CP19_9GAMM</name>
<protein>
    <submittedName>
        <fullName evidence="1">Uncharacterized protein</fullName>
    </submittedName>
</protein>
<sequence length="73" mass="8733">MYLSVTSCNYYDNEKQRNYTFNNRASAQEFTEYPGKTRFRFWGADSRAILRGQARSDMKAAIERHNKKWKIKS</sequence>
<proteinExistence type="predicted"/>
<accession>A0A345CP19</accession>
<gene>
    <name evidence="1" type="ORF">AV903_02190</name>
</gene>
<reference evidence="1 2" key="1">
    <citation type="submission" date="2016-01" db="EMBL/GenBank/DDBJ databases">
        <authorList>
            <person name="Oliw E.H."/>
        </authorList>
    </citation>
    <scope>NUCLEOTIDE SEQUENCE [LARGE SCALE GENOMIC DNA]</scope>
    <source>
        <strain evidence="1 2">MDcuke</strain>
    </source>
</reference>
<dbReference type="Proteomes" id="UP000264980">
    <property type="component" value="Chromosome"/>
</dbReference>
<dbReference type="EMBL" id="CP013970">
    <property type="protein sequence ID" value="AXF75186.1"/>
    <property type="molecule type" value="Genomic_DNA"/>
</dbReference>
<evidence type="ECO:0000313" key="2">
    <source>
        <dbReference type="Proteomes" id="UP000264980"/>
    </source>
</evidence>